<dbReference type="OrthoDB" id="9809852at2"/>
<dbReference type="PANTHER" id="PTHR30255:SF2">
    <property type="entry name" value="SINGLE-STRANDED-DNA-SPECIFIC EXONUCLEASE RECJ"/>
    <property type="match status" value="1"/>
</dbReference>
<evidence type="ECO:0000256" key="3">
    <source>
        <dbReference type="ARBA" id="ARBA00022722"/>
    </source>
</evidence>
<reference evidence="9 10" key="2">
    <citation type="journal article" date="2012" name="Stand. Genomic Sci.">
        <title>Complete genome sequence of the termite hindgut bacterium Spirochaeta coccoides type strain (SPN1(T)), reclassification in the genus Sphaerochaeta as Sphaerochaeta coccoides comb. nov. and emendations of the family Spirochaetaceae and the genus Sphaerochaeta.</title>
        <authorList>
            <person name="Abt B."/>
            <person name="Han C."/>
            <person name="Scheuner C."/>
            <person name="Lu M."/>
            <person name="Lapidus A."/>
            <person name="Nolan M."/>
            <person name="Lucas S."/>
            <person name="Hammon N."/>
            <person name="Deshpande S."/>
            <person name="Cheng J.F."/>
            <person name="Tapia R."/>
            <person name="Goodwin L.A."/>
            <person name="Pitluck S."/>
            <person name="Liolios K."/>
            <person name="Pagani I."/>
            <person name="Ivanova N."/>
            <person name="Mavromatis K."/>
            <person name="Mikhailova N."/>
            <person name="Huntemann M."/>
            <person name="Pati A."/>
            <person name="Chen A."/>
            <person name="Palaniappan K."/>
            <person name="Land M."/>
            <person name="Hauser L."/>
            <person name="Brambilla E.M."/>
            <person name="Rohde M."/>
            <person name="Spring S."/>
            <person name="Gronow S."/>
            <person name="Goker M."/>
            <person name="Woyke T."/>
            <person name="Bristow J."/>
            <person name="Eisen J.A."/>
            <person name="Markowitz V."/>
            <person name="Hugenholtz P."/>
            <person name="Kyrpides N.C."/>
            <person name="Klenk H.P."/>
            <person name="Detter J.C."/>
        </authorList>
    </citation>
    <scope>NUCLEOTIDE SEQUENCE [LARGE SCALE GENOMIC DNA]</scope>
    <source>
        <strain evidence="10">ATCC BAA-1237 / DSM 17374 / SPN1</strain>
    </source>
</reference>
<dbReference type="Pfam" id="PF17768">
    <property type="entry name" value="RecJ_OB"/>
    <property type="match status" value="1"/>
</dbReference>
<dbReference type="Gene3D" id="3.90.1640.30">
    <property type="match status" value="2"/>
</dbReference>
<evidence type="ECO:0000259" key="7">
    <source>
        <dbReference type="Pfam" id="PF02272"/>
    </source>
</evidence>
<evidence type="ECO:0000256" key="1">
    <source>
        <dbReference type="ARBA" id="ARBA00005915"/>
    </source>
</evidence>
<feature type="domain" description="RecJ OB" evidence="8">
    <location>
        <begin position="594"/>
        <end position="703"/>
    </location>
</feature>
<keyword evidence="3" id="KW-0540">Nuclease</keyword>
<dbReference type="InterPro" id="IPR051673">
    <property type="entry name" value="SSDNA_exonuclease_RecJ"/>
</dbReference>
<dbReference type="GO" id="GO:0006310">
    <property type="term" value="P:DNA recombination"/>
    <property type="evidence" value="ECO:0007669"/>
    <property type="project" value="InterPro"/>
</dbReference>
<comment type="similarity">
    <text evidence="1">Belongs to the RecJ family.</text>
</comment>
<dbReference type="Gene3D" id="3.10.310.30">
    <property type="match status" value="1"/>
</dbReference>
<feature type="domain" description="DDH" evidence="6">
    <location>
        <begin position="77"/>
        <end position="204"/>
    </location>
</feature>
<dbReference type="EMBL" id="CP002659">
    <property type="protein sequence ID" value="AEC01626.1"/>
    <property type="molecule type" value="Genomic_DNA"/>
</dbReference>
<dbReference type="STRING" id="760011.Spico_0397"/>
<keyword evidence="4" id="KW-0378">Hydrolase</keyword>
<dbReference type="SUPFAM" id="SSF64182">
    <property type="entry name" value="DHH phosphoesterases"/>
    <property type="match status" value="2"/>
</dbReference>
<evidence type="ECO:0000256" key="4">
    <source>
        <dbReference type="ARBA" id="ARBA00022801"/>
    </source>
</evidence>
<evidence type="ECO:0000313" key="10">
    <source>
        <dbReference type="Proteomes" id="UP000007939"/>
    </source>
</evidence>
<evidence type="ECO:0000259" key="6">
    <source>
        <dbReference type="Pfam" id="PF01368"/>
    </source>
</evidence>
<dbReference type="GO" id="GO:0008409">
    <property type="term" value="F:5'-3' exonuclease activity"/>
    <property type="evidence" value="ECO:0007669"/>
    <property type="project" value="InterPro"/>
</dbReference>
<dbReference type="InterPro" id="IPR001667">
    <property type="entry name" value="DDH_dom"/>
</dbReference>
<proteinExistence type="inferred from homology"/>
<evidence type="ECO:0000259" key="8">
    <source>
        <dbReference type="Pfam" id="PF17768"/>
    </source>
</evidence>
<feature type="domain" description="DHHA1" evidence="7">
    <location>
        <begin position="486"/>
        <end position="579"/>
    </location>
</feature>
<accession>F4GHT8</accession>
<evidence type="ECO:0000313" key="9">
    <source>
        <dbReference type="EMBL" id="AEC01626.1"/>
    </source>
</evidence>
<dbReference type="KEGG" id="scc:Spico_0397"/>
<dbReference type="GO" id="GO:0003676">
    <property type="term" value="F:nucleic acid binding"/>
    <property type="evidence" value="ECO:0007669"/>
    <property type="project" value="InterPro"/>
</dbReference>
<dbReference type="Pfam" id="PF02272">
    <property type="entry name" value="DHHA1"/>
    <property type="match status" value="1"/>
</dbReference>
<keyword evidence="5 9" id="KW-0269">Exonuclease</keyword>
<dbReference type="Pfam" id="PF01368">
    <property type="entry name" value="DHH"/>
    <property type="match status" value="1"/>
</dbReference>
<dbReference type="AlphaFoldDB" id="F4GHT8"/>
<dbReference type="NCBIfam" id="TIGR00644">
    <property type="entry name" value="recJ"/>
    <property type="match status" value="1"/>
</dbReference>
<dbReference type="InterPro" id="IPR038763">
    <property type="entry name" value="DHH_sf"/>
</dbReference>
<dbReference type="HOGENOM" id="CLU_009736_5_2_12"/>
<dbReference type="InterPro" id="IPR003156">
    <property type="entry name" value="DHHA1_dom"/>
</dbReference>
<name>F4GHT8_PARC1</name>
<keyword evidence="10" id="KW-1185">Reference proteome</keyword>
<dbReference type="InterPro" id="IPR041122">
    <property type="entry name" value="RecJ_OB"/>
</dbReference>
<dbReference type="GO" id="GO:0006281">
    <property type="term" value="P:DNA repair"/>
    <property type="evidence" value="ECO:0007669"/>
    <property type="project" value="InterPro"/>
</dbReference>
<dbReference type="Proteomes" id="UP000007939">
    <property type="component" value="Chromosome"/>
</dbReference>
<reference evidence="10" key="1">
    <citation type="submission" date="2011-04" db="EMBL/GenBank/DDBJ databases">
        <title>The complete genome of Spirochaeta coccoides DSM 17374.</title>
        <authorList>
            <person name="Lucas S."/>
            <person name="Copeland A."/>
            <person name="Lapidus A."/>
            <person name="Bruce D."/>
            <person name="Goodwin L."/>
            <person name="Pitluck S."/>
            <person name="Peters L."/>
            <person name="Kyrpides N."/>
            <person name="Mavromatis K."/>
            <person name="Pagani I."/>
            <person name="Ivanova N."/>
            <person name="Ovchinnikova G."/>
            <person name="Lu M."/>
            <person name="Detter J.C."/>
            <person name="Tapia R."/>
            <person name="Han C."/>
            <person name="Land M."/>
            <person name="Hauser L."/>
            <person name="Markowitz V."/>
            <person name="Cheng J.-F."/>
            <person name="Hugenholtz P."/>
            <person name="Woyke T."/>
            <person name="Wu D."/>
            <person name="Spring S."/>
            <person name="Schroeder M."/>
            <person name="Brambilla E."/>
            <person name="Klenk H.-P."/>
            <person name="Eisen J.A."/>
        </authorList>
    </citation>
    <scope>NUCLEOTIDE SEQUENCE [LARGE SCALE GENOMIC DNA]</scope>
    <source>
        <strain evidence="10">ATCC BAA-1237 / DSM 17374 / SPN1</strain>
    </source>
</reference>
<dbReference type="InterPro" id="IPR004610">
    <property type="entry name" value="RecJ"/>
</dbReference>
<evidence type="ECO:0000256" key="5">
    <source>
        <dbReference type="ARBA" id="ARBA00022839"/>
    </source>
</evidence>
<evidence type="ECO:0000256" key="2">
    <source>
        <dbReference type="ARBA" id="ARBA00019841"/>
    </source>
</evidence>
<dbReference type="PANTHER" id="PTHR30255">
    <property type="entry name" value="SINGLE-STRANDED-DNA-SPECIFIC EXONUCLEASE RECJ"/>
    <property type="match status" value="1"/>
</dbReference>
<organism evidence="9 10">
    <name type="scientific">Parasphaerochaeta coccoides (strain ATCC BAA-1237 / DSM 17374 / SPN1)</name>
    <name type="common">Sphaerochaeta coccoides</name>
    <dbReference type="NCBI Taxonomy" id="760011"/>
    <lineage>
        <taxon>Bacteria</taxon>
        <taxon>Pseudomonadati</taxon>
        <taxon>Spirochaetota</taxon>
        <taxon>Spirochaetia</taxon>
        <taxon>Spirochaetales</taxon>
        <taxon>Sphaerochaetaceae</taxon>
        <taxon>Parasphaerochaeta</taxon>
    </lineage>
</organism>
<gene>
    <name evidence="9" type="ordered locus">Spico_0397</name>
</gene>
<sequence>MTWEKKRVSTETVGKLHERLGLDVITASILARRGIEEVQDVKFFLENELTFLHNPFHFDDMEVFVERMQQAVEDKEKVRIFGDRDVDGITGTVLLHQEFERLGLDASYKLPEGDEPYGLTMAGVDAAHADGVTLLVTVDCGISNNDEIAYASTLGLDTLVLDHHLGGDVLPPAMAIINPKLEGSGYPFSHLAGCGVAAKCIWALRFSYTDFFREECILLHAQPGNDTVIIRALRLRNMIVDDRISEEVVPGMLPPEKSRLLQFLSAGVPILVLDEEEETSQLRKAFGRGVDIHCVSMRQEMEKVLPQIRGKSIFALTSISRGARYGLLGRDELDALYMLFMAFVMHKEPLLSEDYDSLLDLVAIGTIADLMPMIDENRILVRRGLSVLKSSRRKALQPLMAMQNLIGRSLSTTDISWNLTPLINAAGRMGEPSIAVEMLLSKDAHESERLAGELVQLNKKRQKMGEDVWVRLEPKAKASKESHGGKFLMVEDPSISRGLTGIMASRLLRQFSIPSLVIAKTDDHRVTGSMRSPDDFHVRDFLSQFEDLFLDYGGHARAGGFSMETDNLSGFKDRLMDVVERMDGVDEHGESIRIDCSLPARFMTPDIMKVVEFFEPYGEQNPPIHFMIEGAIISDISSMNNRQGSDHLRLSVSYGSHTWPAVYWQAADKLDREFSLGDSVNVVFRLGRNYFRNTEIVQLTVMDIVRHS</sequence>
<dbReference type="eggNOG" id="COG0608">
    <property type="taxonomic scope" value="Bacteria"/>
</dbReference>
<dbReference type="RefSeq" id="WP_013739022.1">
    <property type="nucleotide sequence ID" value="NC_015436.1"/>
</dbReference>
<protein>
    <recommendedName>
        <fullName evidence="2">Single-stranded-DNA-specific exonuclease RecJ</fullName>
    </recommendedName>
</protein>